<evidence type="ECO:0000313" key="3">
    <source>
        <dbReference type="EMBL" id="MFB0835030.1"/>
    </source>
</evidence>
<dbReference type="Pfam" id="PF13581">
    <property type="entry name" value="HATPase_c_2"/>
    <property type="match status" value="1"/>
</dbReference>
<dbReference type="GO" id="GO:0005524">
    <property type="term" value="F:ATP binding"/>
    <property type="evidence" value="ECO:0007669"/>
    <property type="project" value="UniProtKB-KW"/>
</dbReference>
<dbReference type="EMBL" id="JBHDLJ010000007">
    <property type="protein sequence ID" value="MFB0835030.1"/>
    <property type="molecule type" value="Genomic_DNA"/>
</dbReference>
<dbReference type="RefSeq" id="WP_373972200.1">
    <property type="nucleotide sequence ID" value="NZ_JBHDLJ010000007.1"/>
</dbReference>
<protein>
    <submittedName>
        <fullName evidence="3">ATP-binding protein</fullName>
    </submittedName>
</protein>
<name>A0ABV4UQR0_9MICC</name>
<dbReference type="Proteomes" id="UP001575652">
    <property type="component" value="Unassembled WGS sequence"/>
</dbReference>
<proteinExistence type="predicted"/>
<organism evidence="3 4">
    <name type="scientific">Arthrobacter halodurans</name>
    <dbReference type="NCBI Taxonomy" id="516699"/>
    <lineage>
        <taxon>Bacteria</taxon>
        <taxon>Bacillati</taxon>
        <taxon>Actinomycetota</taxon>
        <taxon>Actinomycetes</taxon>
        <taxon>Micrococcales</taxon>
        <taxon>Micrococcaceae</taxon>
        <taxon>Arthrobacter</taxon>
    </lineage>
</organism>
<keyword evidence="3" id="KW-0067">ATP-binding</keyword>
<accession>A0ABV4UQR0</accession>
<gene>
    <name evidence="3" type="ORF">ACETWP_10565</name>
</gene>
<dbReference type="InterPro" id="IPR036890">
    <property type="entry name" value="HATPase_C_sf"/>
</dbReference>
<dbReference type="InterPro" id="IPR003594">
    <property type="entry name" value="HATPase_dom"/>
</dbReference>
<comment type="caution">
    <text evidence="3">The sequence shown here is derived from an EMBL/GenBank/DDBJ whole genome shotgun (WGS) entry which is preliminary data.</text>
</comment>
<evidence type="ECO:0000313" key="4">
    <source>
        <dbReference type="Proteomes" id="UP001575652"/>
    </source>
</evidence>
<sequence length="159" mass="16551">MTDVLASSAVRLPATPEAVDAVHGQLERLWEVADFVPALDRMAFETAVVEAASNAVRHAVAASGAVLEIGVEATVTRRSLEARICEYGAVVPDLDPAALAGGDPGRDPAHGAGEPDTGENAPESGRGLALIRALVTTLRFERRDGTNIWTLSRDSPASG</sequence>
<dbReference type="CDD" id="cd16936">
    <property type="entry name" value="HATPase_RsbW-like"/>
    <property type="match status" value="1"/>
</dbReference>
<reference evidence="3 4" key="1">
    <citation type="submission" date="2024-09" db="EMBL/GenBank/DDBJ databases">
        <authorList>
            <person name="Salinas-Garcia M.A."/>
            <person name="Prieme A."/>
        </authorList>
    </citation>
    <scope>NUCLEOTIDE SEQUENCE [LARGE SCALE GENOMIC DNA]</scope>
    <source>
        <strain evidence="3 4">DSM 21081</strain>
    </source>
</reference>
<keyword evidence="4" id="KW-1185">Reference proteome</keyword>
<feature type="domain" description="Histidine kinase/HSP90-like ATPase" evidence="2">
    <location>
        <begin position="12"/>
        <end position="149"/>
    </location>
</feature>
<feature type="region of interest" description="Disordered" evidence="1">
    <location>
        <begin position="96"/>
        <end position="125"/>
    </location>
</feature>
<evidence type="ECO:0000256" key="1">
    <source>
        <dbReference type="SAM" id="MobiDB-lite"/>
    </source>
</evidence>
<dbReference type="Gene3D" id="3.30.565.10">
    <property type="entry name" value="Histidine kinase-like ATPase, C-terminal domain"/>
    <property type="match status" value="1"/>
</dbReference>
<evidence type="ECO:0000259" key="2">
    <source>
        <dbReference type="Pfam" id="PF13581"/>
    </source>
</evidence>
<keyword evidence="3" id="KW-0547">Nucleotide-binding</keyword>